<dbReference type="Proteomes" id="UP001211097">
    <property type="component" value="Chromosome"/>
</dbReference>
<dbReference type="SUPFAM" id="SSF160467">
    <property type="entry name" value="PH0987 N-terminal domain-like"/>
    <property type="match status" value="1"/>
</dbReference>
<evidence type="ECO:0000256" key="2">
    <source>
        <dbReference type="ARBA" id="ARBA00022801"/>
    </source>
</evidence>
<dbReference type="SMART" id="SM00796">
    <property type="entry name" value="AHS1"/>
    <property type="match status" value="1"/>
</dbReference>
<dbReference type="GO" id="GO:0016787">
    <property type="term" value="F:hydrolase activity"/>
    <property type="evidence" value="ECO:0007669"/>
    <property type="project" value="UniProtKB-KW"/>
</dbReference>
<reference evidence="5" key="1">
    <citation type="submission" date="2022-11" db="EMBL/GenBank/DDBJ databases">
        <title>Complete Genome Sequences of three Polynucleobacter sp. Subcluster PnecC Strains KF022, KF023, and KF032 Isolated from a Shallow Eutrophic Lake in Japan.</title>
        <authorList>
            <person name="Ogata Y."/>
            <person name="Watanabe K."/>
            <person name="Takemine S."/>
            <person name="Shindo C."/>
            <person name="Kurokawa R."/>
            <person name="Suda W."/>
        </authorList>
    </citation>
    <scope>NUCLEOTIDE SEQUENCE</scope>
    <source>
        <strain evidence="5">KF023</strain>
    </source>
</reference>
<evidence type="ECO:0000313" key="5">
    <source>
        <dbReference type="EMBL" id="BDT77527.1"/>
    </source>
</evidence>
<evidence type="ECO:0000259" key="4">
    <source>
        <dbReference type="SMART" id="SM00796"/>
    </source>
</evidence>
<dbReference type="Gene3D" id="3.30.1360.40">
    <property type="match status" value="1"/>
</dbReference>
<dbReference type="Pfam" id="PF02682">
    <property type="entry name" value="CT_C_D"/>
    <property type="match status" value="1"/>
</dbReference>
<dbReference type="NCBIfam" id="TIGR00370">
    <property type="entry name" value="5-oxoprolinase subunit PxpB"/>
    <property type="match status" value="1"/>
</dbReference>
<dbReference type="GO" id="GO:0005524">
    <property type="term" value="F:ATP binding"/>
    <property type="evidence" value="ECO:0007669"/>
    <property type="project" value="UniProtKB-KW"/>
</dbReference>
<accession>A0A9C7CMT1</accession>
<dbReference type="PANTHER" id="PTHR34698:SF2">
    <property type="entry name" value="5-OXOPROLINASE SUBUNIT B"/>
    <property type="match status" value="1"/>
</dbReference>
<sequence length="250" mass="27594">MNNLQQPRLLALGDGAWTIEFGSSIDPVIHSRVLGFCNALQKSTDIAEKILEYLPSFRSVSVYYDPAKVDGILLGSELLNLAQNSGNQVSEGRQLYIPVCFEDEFGPDLNEVAQLKNLEVNKVIDLMTSSVFSVYMIGFLPGFPYLGGLPDSLNIPRLANPRLTVPAGSIAIAAGMCAVYPWESPGGWRLLGQTPVPLFDVNHSDHPALIASGDQIHWCSINKARYAELKIECQKTNWDRDSILEIKDWS</sequence>
<dbReference type="AlphaFoldDB" id="A0A9C7CMT1"/>
<gene>
    <name evidence="5" type="ORF">PKF023_13300</name>
</gene>
<dbReference type="KEGG" id="pyt:PKF023_13300"/>
<name>A0A9C7CMT1_9BURK</name>
<evidence type="ECO:0000256" key="3">
    <source>
        <dbReference type="ARBA" id="ARBA00022840"/>
    </source>
</evidence>
<dbReference type="SUPFAM" id="SSF50891">
    <property type="entry name" value="Cyclophilin-like"/>
    <property type="match status" value="1"/>
</dbReference>
<dbReference type="InterPro" id="IPR010016">
    <property type="entry name" value="PxpB"/>
</dbReference>
<dbReference type="Gene3D" id="2.40.100.10">
    <property type="entry name" value="Cyclophilin-like"/>
    <property type="match status" value="1"/>
</dbReference>
<organism evidence="5">
    <name type="scientific">Polynucleobacter yangtzensis</name>
    <dbReference type="NCBI Taxonomy" id="1743159"/>
    <lineage>
        <taxon>Bacteria</taxon>
        <taxon>Pseudomonadati</taxon>
        <taxon>Pseudomonadota</taxon>
        <taxon>Betaproteobacteria</taxon>
        <taxon>Burkholderiales</taxon>
        <taxon>Burkholderiaceae</taxon>
        <taxon>Polynucleobacter</taxon>
    </lineage>
</organism>
<evidence type="ECO:0000256" key="1">
    <source>
        <dbReference type="ARBA" id="ARBA00022741"/>
    </source>
</evidence>
<feature type="domain" description="Carboxyltransferase" evidence="4">
    <location>
        <begin position="7"/>
        <end position="210"/>
    </location>
</feature>
<keyword evidence="1" id="KW-0547">Nucleotide-binding</keyword>
<dbReference type="RefSeq" id="WP_281741907.1">
    <property type="nucleotide sequence ID" value="NZ_AP026973.1"/>
</dbReference>
<dbReference type="PANTHER" id="PTHR34698">
    <property type="entry name" value="5-OXOPROLINASE SUBUNIT B"/>
    <property type="match status" value="1"/>
</dbReference>
<dbReference type="InterPro" id="IPR029000">
    <property type="entry name" value="Cyclophilin-like_dom_sf"/>
</dbReference>
<protein>
    <submittedName>
        <fullName evidence="5">Allophanate hydrolase</fullName>
    </submittedName>
</protein>
<dbReference type="EMBL" id="AP026973">
    <property type="protein sequence ID" value="BDT77527.1"/>
    <property type="molecule type" value="Genomic_DNA"/>
</dbReference>
<keyword evidence="3" id="KW-0067">ATP-binding</keyword>
<proteinExistence type="predicted"/>
<keyword evidence="2 5" id="KW-0378">Hydrolase</keyword>
<dbReference type="InterPro" id="IPR003833">
    <property type="entry name" value="CT_C_D"/>
</dbReference>